<dbReference type="InterPro" id="IPR036676">
    <property type="entry name" value="PurM-like_C_sf"/>
</dbReference>
<keyword evidence="2" id="KW-0285">Flavoprotein</keyword>
<dbReference type="Gene3D" id="3.50.50.100">
    <property type="match status" value="1"/>
</dbReference>
<keyword evidence="9" id="KW-0711">Selenium</keyword>
<protein>
    <submittedName>
        <fullName evidence="13">Selenide, water dikinase SelD</fullName>
        <ecNumber evidence="13">2.7.9.3</ecNumber>
    </submittedName>
</protein>
<organism evidence="13 14">
    <name type="scientific">Maritimibacter fusiformis</name>
    <dbReference type="NCBI Taxonomy" id="2603819"/>
    <lineage>
        <taxon>Bacteria</taxon>
        <taxon>Pseudomonadati</taxon>
        <taxon>Pseudomonadota</taxon>
        <taxon>Alphaproteobacteria</taxon>
        <taxon>Rhodobacterales</taxon>
        <taxon>Roseobacteraceae</taxon>
        <taxon>Maritimibacter</taxon>
    </lineage>
</organism>
<reference evidence="13 14" key="1">
    <citation type="submission" date="2019-08" db="EMBL/GenBank/DDBJ databases">
        <title>Identification of a novel species of the genus Boseongicola.</title>
        <authorList>
            <person name="Zhang X.-Q."/>
        </authorList>
    </citation>
    <scope>NUCLEOTIDE SEQUENCE [LARGE SCALE GENOMIC DNA]</scope>
    <source>
        <strain evidence="13 14">HY14</strain>
    </source>
</reference>
<dbReference type="InterPro" id="IPR004536">
    <property type="entry name" value="SPS/SelD"/>
</dbReference>
<dbReference type="InterPro" id="IPR023753">
    <property type="entry name" value="FAD/NAD-binding_dom"/>
</dbReference>
<keyword evidence="6" id="KW-0274">FAD</keyword>
<dbReference type="GO" id="GO:0004756">
    <property type="term" value="F:selenide, water dikinase activity"/>
    <property type="evidence" value="ECO:0007669"/>
    <property type="project" value="UniProtKB-EC"/>
</dbReference>
<evidence type="ECO:0000259" key="11">
    <source>
        <dbReference type="Pfam" id="PF02769"/>
    </source>
</evidence>
<dbReference type="SUPFAM" id="SSF55326">
    <property type="entry name" value="PurM N-terminal domain-like"/>
    <property type="match status" value="1"/>
</dbReference>
<dbReference type="SUPFAM" id="SSF56042">
    <property type="entry name" value="PurM C-terminal domain-like"/>
    <property type="match status" value="1"/>
</dbReference>
<keyword evidence="4" id="KW-0547">Nucleotide-binding</keyword>
<name>A0A5D0RG47_9RHOB</name>
<feature type="domain" description="FAD/NAD(P)-binding" evidence="12">
    <location>
        <begin position="11"/>
        <end position="302"/>
    </location>
</feature>
<dbReference type="NCBIfam" id="TIGR00476">
    <property type="entry name" value="selD"/>
    <property type="match status" value="1"/>
</dbReference>
<dbReference type="SUPFAM" id="SSF51905">
    <property type="entry name" value="FAD/NAD(P)-binding domain"/>
    <property type="match status" value="2"/>
</dbReference>
<sequence length="731" mass="74588">MMPMPLPLTRDLVLIGGGHAHALVARMWGMKPLPGVRVTLINPGPTAPYSGMLPGHIAGHYTRDALDIDLVKLARFAGARLILGAATAIDPVAKTVTIAGRGQVGYDIASVDVGIHAEMPAIPGFSDHATGAKPLDTYAARWRDFLARAAAGEVAPEVAVIGGGVAGSELALAMAHALRRDVGPAARVALIEAEADITANNPATRRHLADAMERLGVTLHTSATVTRIEADRVLLASGAPVRSHFTVGAAGAFAHGWLADSPLPTTPDGFLPVDETLRVAGHDSLFAVGDCAHMPHAPRPKAGVFAVRAGPVLYRNLAASLSGGALRAFRPQKDYLKLVSLGGKAALAEKWGKSLAAPVMWRWKDRIDQKFMDKFRHLPEMTPPALPDPVALGVAEEMAGNHKPLCAGCGAKVGPGTLAHALATLPRSGRDDVLSGPGDDAAVLQVGGATQVITTDHLRAFSEDHGLFARIAAVHALGDIWAMGASPQAALVSVILPRMAEPLQARSMAEIMQGAGEVFGPEGAEVVGGHSSMGAEMTLGFTLTGLVEGAPISTAGARAGDALILTRPIGSGTILAAEMQGKAAGADVAAMLAVMATPQGDAARLLAGAHAMTDVTGFGLAGHLMAICAASKLGAEVQLDAVPVYAGALDLASAGHRSSIFAANRAAAPVSGAEGALGALLHDPQTSGGLLAAVDPDQAFGLAMELRAAGHQAAVIGTLVAGPPMIRCVSP</sequence>
<dbReference type="AlphaFoldDB" id="A0A5D0RG47"/>
<dbReference type="NCBIfam" id="TIGR03169">
    <property type="entry name" value="Nterm_to_SelD"/>
    <property type="match status" value="1"/>
</dbReference>
<dbReference type="InterPro" id="IPR017584">
    <property type="entry name" value="Pyridine_nucleo_diS_OxRdtase_N"/>
</dbReference>
<dbReference type="PANTHER" id="PTHR42913">
    <property type="entry name" value="APOPTOSIS-INDUCING FACTOR 1"/>
    <property type="match status" value="1"/>
</dbReference>
<comment type="cofactor">
    <cofactor evidence="1">
        <name>FAD</name>
        <dbReference type="ChEBI" id="CHEBI:57692"/>
    </cofactor>
</comment>
<dbReference type="GO" id="GO:0003955">
    <property type="term" value="F:NAD(P)H dehydrogenase (quinone) activity"/>
    <property type="evidence" value="ECO:0007669"/>
    <property type="project" value="TreeGrafter"/>
</dbReference>
<keyword evidence="14" id="KW-1185">Reference proteome</keyword>
<dbReference type="Pfam" id="PF00586">
    <property type="entry name" value="AIRS"/>
    <property type="match status" value="1"/>
</dbReference>
<comment type="caution">
    <text evidence="13">The sequence shown here is derived from an EMBL/GenBank/DDBJ whole genome shotgun (WGS) entry which is preliminary data.</text>
</comment>
<evidence type="ECO:0000256" key="5">
    <source>
        <dbReference type="ARBA" id="ARBA00022777"/>
    </source>
</evidence>
<feature type="domain" description="PurM-like C-terminal" evidence="11">
    <location>
        <begin position="558"/>
        <end position="723"/>
    </location>
</feature>
<evidence type="ECO:0000256" key="4">
    <source>
        <dbReference type="ARBA" id="ARBA00022741"/>
    </source>
</evidence>
<evidence type="ECO:0000256" key="8">
    <source>
        <dbReference type="ARBA" id="ARBA00023002"/>
    </source>
</evidence>
<accession>A0A5D0RG47</accession>
<dbReference type="InterPro" id="IPR036188">
    <property type="entry name" value="FAD/NAD-bd_sf"/>
</dbReference>
<keyword evidence="7" id="KW-0067">ATP-binding</keyword>
<evidence type="ECO:0000259" key="12">
    <source>
        <dbReference type="Pfam" id="PF07992"/>
    </source>
</evidence>
<keyword evidence="5 13" id="KW-0418">Kinase</keyword>
<evidence type="ECO:0000259" key="10">
    <source>
        <dbReference type="Pfam" id="PF00586"/>
    </source>
</evidence>
<keyword evidence="3 13" id="KW-0808">Transferase</keyword>
<dbReference type="Pfam" id="PF02769">
    <property type="entry name" value="AIRS_C"/>
    <property type="match status" value="1"/>
</dbReference>
<evidence type="ECO:0000256" key="2">
    <source>
        <dbReference type="ARBA" id="ARBA00022630"/>
    </source>
</evidence>
<feature type="domain" description="PurM-like N-terminal" evidence="10">
    <location>
        <begin position="438"/>
        <end position="547"/>
    </location>
</feature>
<evidence type="ECO:0000313" key="13">
    <source>
        <dbReference type="EMBL" id="TYB80482.1"/>
    </source>
</evidence>
<dbReference type="EC" id="2.7.9.3" evidence="13"/>
<evidence type="ECO:0000313" key="14">
    <source>
        <dbReference type="Proteomes" id="UP000322080"/>
    </source>
</evidence>
<evidence type="ECO:0000256" key="3">
    <source>
        <dbReference type="ARBA" id="ARBA00022679"/>
    </source>
</evidence>
<dbReference type="CDD" id="cd02195">
    <property type="entry name" value="SelD"/>
    <property type="match status" value="1"/>
</dbReference>
<evidence type="ECO:0000256" key="6">
    <source>
        <dbReference type="ARBA" id="ARBA00022827"/>
    </source>
</evidence>
<evidence type="ECO:0000256" key="1">
    <source>
        <dbReference type="ARBA" id="ARBA00001974"/>
    </source>
</evidence>
<dbReference type="PANTHER" id="PTHR42913:SF9">
    <property type="entry name" value="SLR1591 PROTEIN"/>
    <property type="match status" value="1"/>
</dbReference>
<dbReference type="InterPro" id="IPR010918">
    <property type="entry name" value="PurM-like_C_dom"/>
</dbReference>
<dbReference type="InterPro" id="IPR051169">
    <property type="entry name" value="NADH-Q_oxidoreductase"/>
</dbReference>
<dbReference type="GO" id="GO:0005524">
    <property type="term" value="F:ATP binding"/>
    <property type="evidence" value="ECO:0007669"/>
    <property type="project" value="UniProtKB-KW"/>
</dbReference>
<dbReference type="GO" id="GO:0019646">
    <property type="term" value="P:aerobic electron transport chain"/>
    <property type="evidence" value="ECO:0007669"/>
    <property type="project" value="TreeGrafter"/>
</dbReference>
<dbReference type="InterPro" id="IPR016188">
    <property type="entry name" value="PurM-like_N"/>
</dbReference>
<dbReference type="Gene3D" id="3.30.1330.10">
    <property type="entry name" value="PurM-like, N-terminal domain"/>
    <property type="match status" value="1"/>
</dbReference>
<dbReference type="Gene3D" id="3.90.650.10">
    <property type="entry name" value="PurM-like C-terminal domain"/>
    <property type="match status" value="1"/>
</dbReference>
<dbReference type="Pfam" id="PF07992">
    <property type="entry name" value="Pyr_redox_2"/>
    <property type="match status" value="1"/>
</dbReference>
<dbReference type="InterPro" id="IPR036921">
    <property type="entry name" value="PurM-like_N_sf"/>
</dbReference>
<dbReference type="EMBL" id="VSIY01000013">
    <property type="protein sequence ID" value="TYB80482.1"/>
    <property type="molecule type" value="Genomic_DNA"/>
</dbReference>
<dbReference type="Proteomes" id="UP000322080">
    <property type="component" value="Unassembled WGS sequence"/>
</dbReference>
<proteinExistence type="predicted"/>
<keyword evidence="8" id="KW-0560">Oxidoreductase</keyword>
<evidence type="ECO:0000256" key="9">
    <source>
        <dbReference type="ARBA" id="ARBA00023266"/>
    </source>
</evidence>
<evidence type="ECO:0000256" key="7">
    <source>
        <dbReference type="ARBA" id="ARBA00022840"/>
    </source>
</evidence>
<gene>
    <name evidence="13" type="primary">selD</name>
    <name evidence="13" type="ORF">FVF75_12620</name>
</gene>